<keyword evidence="3" id="KW-0812">Transmembrane</keyword>
<proteinExistence type="inferred from homology"/>
<keyword evidence="5" id="KW-1185">Reference proteome</keyword>
<dbReference type="PANTHER" id="PTHR37313:SF2">
    <property type="entry name" value="UPF0749 PROTEIN YLXX"/>
    <property type="match status" value="1"/>
</dbReference>
<protein>
    <submittedName>
        <fullName evidence="4">Uncharacterized conserved protein YlxW, UPF0749 family</fullName>
    </submittedName>
</protein>
<dbReference type="PANTHER" id="PTHR37313">
    <property type="entry name" value="UPF0749 PROTEIN RV1825"/>
    <property type="match status" value="1"/>
</dbReference>
<feature type="coiled-coil region" evidence="2">
    <location>
        <begin position="41"/>
        <end position="75"/>
    </location>
</feature>
<organism evidence="4 5">
    <name type="scientific">Schwartzia succinivorans DSM 10502</name>
    <dbReference type="NCBI Taxonomy" id="1123243"/>
    <lineage>
        <taxon>Bacteria</taxon>
        <taxon>Bacillati</taxon>
        <taxon>Bacillota</taxon>
        <taxon>Negativicutes</taxon>
        <taxon>Selenomonadales</taxon>
        <taxon>Selenomonadaceae</taxon>
        <taxon>Schwartzia</taxon>
    </lineage>
</organism>
<keyword evidence="2" id="KW-0175">Coiled coil</keyword>
<keyword evidence="3" id="KW-1133">Transmembrane helix</keyword>
<evidence type="ECO:0000313" key="4">
    <source>
        <dbReference type="EMBL" id="SHE40738.1"/>
    </source>
</evidence>
<feature type="transmembrane region" description="Helical" evidence="3">
    <location>
        <begin position="7"/>
        <end position="26"/>
    </location>
</feature>
<dbReference type="Pfam" id="PF05949">
    <property type="entry name" value="DUF881"/>
    <property type="match status" value="1"/>
</dbReference>
<keyword evidence="3" id="KW-0472">Membrane</keyword>
<dbReference type="InterPro" id="IPR010273">
    <property type="entry name" value="DUF881"/>
</dbReference>
<accession>A0A1M4T8S5</accession>
<dbReference type="RefSeq" id="WP_072934497.1">
    <property type="nucleotide sequence ID" value="NZ_FQUG01000002.1"/>
</dbReference>
<name>A0A1M4T8S5_9FIRM</name>
<dbReference type="Proteomes" id="UP000184404">
    <property type="component" value="Unassembled WGS sequence"/>
</dbReference>
<reference evidence="4 5" key="1">
    <citation type="submission" date="2016-11" db="EMBL/GenBank/DDBJ databases">
        <authorList>
            <person name="Jaros S."/>
            <person name="Januszkiewicz K."/>
            <person name="Wedrychowicz H."/>
        </authorList>
    </citation>
    <scope>NUCLEOTIDE SEQUENCE [LARGE SCALE GENOMIC DNA]</scope>
    <source>
        <strain evidence="4 5">DSM 10502</strain>
    </source>
</reference>
<comment type="similarity">
    <text evidence="1">Belongs to the UPF0749 family.</text>
</comment>
<gene>
    <name evidence="4" type="ORF">SAMN02745190_00400</name>
</gene>
<evidence type="ECO:0000256" key="3">
    <source>
        <dbReference type="SAM" id="Phobius"/>
    </source>
</evidence>
<dbReference type="EMBL" id="FQUG01000002">
    <property type="protein sequence ID" value="SHE40738.1"/>
    <property type="molecule type" value="Genomic_DNA"/>
</dbReference>
<evidence type="ECO:0000256" key="1">
    <source>
        <dbReference type="ARBA" id="ARBA00009108"/>
    </source>
</evidence>
<dbReference type="AlphaFoldDB" id="A0A1M4T8S5"/>
<evidence type="ECO:0000313" key="5">
    <source>
        <dbReference type="Proteomes" id="UP000184404"/>
    </source>
</evidence>
<dbReference type="OrthoDB" id="9776196at2"/>
<dbReference type="Gene3D" id="3.30.70.1880">
    <property type="entry name" value="Protein of unknown function DUF881"/>
    <property type="match status" value="1"/>
</dbReference>
<sequence length="235" mass="25576">MNRFKKGHISVAVVCAVLGFMISLQFRISMEQKASLPYQRLEELSSRLLDVERERDKLQEKLSALEEAAEKGEANSLSDQKASEILRQRAGLVAMEGPGVIVLIDDSRLKSKAGDNQNLYIIHDDDLLRVVNELRAAGAEVISINGQRIIATSEIRCAGPTLSVNNVRSAPPYEIHAIGDAATLENALKMRGGVMETLAVWGIQLEIQASENVEVPAYKGTTQYQYAKPAGGGAS</sequence>
<evidence type="ECO:0000256" key="2">
    <source>
        <dbReference type="SAM" id="Coils"/>
    </source>
</evidence>
<dbReference type="STRING" id="1123243.SAMN02745190_00400"/>